<gene>
    <name evidence="2" type="ORF">MQN93_18100</name>
</gene>
<name>A0ABS9XHU2_9ACTN</name>
<protein>
    <submittedName>
        <fullName evidence="2">Uncharacterized protein</fullName>
    </submittedName>
</protein>
<sequence length="624" mass="66869">MKYGTSLSRRALLTAAGATGLAMALPAPRALATGSLPNLTPLPAGAPHRGDFVPEEQRFASYLVSLAPMVNDIEGSDSSTFGFMGGGWWRTPSAPYNARVQEHVYTLAWFLTNARSWNPYAGDPALLAGLDAALGHYLGLQHSDGSWSEYSAGEHSLPATGFALGYLSKTHVLLKRANLLPTRRTQIAQALHAAMTWLLDPSNDGVWQTPIHFANQVTAGLAGSALALRTNPDAHLSAQLTSAFARLADTGQSPAGFFYEKGGMDMNYNFEVMLPELADAWRQSGNDGLVTMAEKYTDWLGYNLLREPDGSGWFSNIAPSTRTSTLAYADTRPDPERTALDAQFVPAVPALGAFLSAREDMAAARAAWAADTSPVPGLVKQDTSPRILSHAIYGERYPTRRAKSAAVAAVPYIASKNFTEHRTDHGQDFLYVRRPNVYLGAYLGARPTTLARTGLAFLWHPVAGTIVQSLNNNDYGVWSTVLPGQQPDSDGPQTGEFFGGKPYAFRFSTPTGSVVTDVRVGNGLVERSVRAGSSATETMPLILKESDRVVFSDGTTVPWGGSASATATGVDLHRGPGVVHIRWGTPHPATLAAASVTYLGGTRRMHILKVPHSGSIDVSIRLAY</sequence>
<keyword evidence="1" id="KW-0732">Signal</keyword>
<dbReference type="Proteomes" id="UP001165270">
    <property type="component" value="Unassembled WGS sequence"/>
</dbReference>
<comment type="caution">
    <text evidence="2">The sequence shown here is derived from an EMBL/GenBank/DDBJ whole genome shotgun (WGS) entry which is preliminary data.</text>
</comment>
<evidence type="ECO:0000256" key="1">
    <source>
        <dbReference type="SAM" id="SignalP"/>
    </source>
</evidence>
<feature type="signal peptide" evidence="1">
    <location>
        <begin position="1"/>
        <end position="24"/>
    </location>
</feature>
<reference evidence="2" key="1">
    <citation type="submission" date="2022-03" db="EMBL/GenBank/DDBJ databases">
        <title>Streptomyces 7R015 and 7R016 isolated from Barleria lupulina in Thailand.</title>
        <authorList>
            <person name="Kanchanasin P."/>
            <person name="Phongsopitanun W."/>
            <person name="Tanasupawat S."/>
        </authorList>
    </citation>
    <scope>NUCLEOTIDE SEQUENCE</scope>
    <source>
        <strain evidence="2">7R016</strain>
    </source>
</reference>
<dbReference type="EMBL" id="JALDAX010000006">
    <property type="protein sequence ID" value="MCI3241634.1"/>
    <property type="molecule type" value="Genomic_DNA"/>
</dbReference>
<keyword evidence="3" id="KW-1185">Reference proteome</keyword>
<dbReference type="SUPFAM" id="SSF81853">
    <property type="entry name" value="Family 10 polysaccharide lyase"/>
    <property type="match status" value="1"/>
</dbReference>
<dbReference type="PROSITE" id="PS51318">
    <property type="entry name" value="TAT"/>
    <property type="match status" value="1"/>
</dbReference>
<dbReference type="InterPro" id="IPR006311">
    <property type="entry name" value="TAT_signal"/>
</dbReference>
<proteinExistence type="predicted"/>
<dbReference type="RefSeq" id="WP_242710291.1">
    <property type="nucleotide sequence ID" value="NZ_JALDAX010000006.1"/>
</dbReference>
<organism evidence="2 3">
    <name type="scientific">Streptomyces spinosisporus</name>
    <dbReference type="NCBI Taxonomy" id="2927582"/>
    <lineage>
        <taxon>Bacteria</taxon>
        <taxon>Bacillati</taxon>
        <taxon>Actinomycetota</taxon>
        <taxon>Actinomycetes</taxon>
        <taxon>Kitasatosporales</taxon>
        <taxon>Streptomycetaceae</taxon>
        <taxon>Streptomyces</taxon>
    </lineage>
</organism>
<accession>A0ABS9XHU2</accession>
<evidence type="ECO:0000313" key="2">
    <source>
        <dbReference type="EMBL" id="MCI3241634.1"/>
    </source>
</evidence>
<evidence type="ECO:0000313" key="3">
    <source>
        <dbReference type="Proteomes" id="UP001165270"/>
    </source>
</evidence>
<feature type="chain" id="PRO_5047253609" evidence="1">
    <location>
        <begin position="25"/>
        <end position="624"/>
    </location>
</feature>